<gene>
    <name evidence="2" type="ORF">RUM44_010634</name>
</gene>
<comment type="caution">
    <text evidence="2">The sequence shown here is derived from an EMBL/GenBank/DDBJ whole genome shotgun (WGS) entry which is preliminary data.</text>
</comment>
<evidence type="ECO:0000313" key="3">
    <source>
        <dbReference type="Proteomes" id="UP001359485"/>
    </source>
</evidence>
<name>A0ABR1AMQ8_POLSC</name>
<reference evidence="2 3" key="1">
    <citation type="submission" date="2023-09" db="EMBL/GenBank/DDBJ databases">
        <title>Genomes of two closely related lineages of the louse Polyplax serrata with different host specificities.</title>
        <authorList>
            <person name="Martinu J."/>
            <person name="Tarabai H."/>
            <person name="Stefka J."/>
            <person name="Hypsa V."/>
        </authorList>
    </citation>
    <scope>NUCLEOTIDE SEQUENCE [LARGE SCALE GENOMIC DNA]</scope>
    <source>
        <strain evidence="2">98ZLc_SE</strain>
    </source>
</reference>
<keyword evidence="1" id="KW-0472">Membrane</keyword>
<evidence type="ECO:0000313" key="2">
    <source>
        <dbReference type="EMBL" id="KAK6623778.1"/>
    </source>
</evidence>
<sequence length="150" mass="17869">MAESVKFTLSSEMKFNFMKNLKFRFPPEEIYKFLRHRSMLFHLLTFLWHMLLNYQTLAGVFYILFNRMDLVNKTCGFGIQYITIWNQEIIRSSTSETEYFKKSSSFIDAKAGSQRTILRHANFIEDATEILWCCLQGAWLAHSKPHRFEC</sequence>
<keyword evidence="3" id="KW-1185">Reference proteome</keyword>
<organism evidence="2 3">
    <name type="scientific">Polyplax serrata</name>
    <name type="common">Common mouse louse</name>
    <dbReference type="NCBI Taxonomy" id="468196"/>
    <lineage>
        <taxon>Eukaryota</taxon>
        <taxon>Metazoa</taxon>
        <taxon>Ecdysozoa</taxon>
        <taxon>Arthropoda</taxon>
        <taxon>Hexapoda</taxon>
        <taxon>Insecta</taxon>
        <taxon>Pterygota</taxon>
        <taxon>Neoptera</taxon>
        <taxon>Paraneoptera</taxon>
        <taxon>Psocodea</taxon>
        <taxon>Troctomorpha</taxon>
        <taxon>Phthiraptera</taxon>
        <taxon>Anoplura</taxon>
        <taxon>Polyplacidae</taxon>
        <taxon>Polyplax</taxon>
    </lineage>
</organism>
<feature type="transmembrane region" description="Helical" evidence="1">
    <location>
        <begin position="40"/>
        <end position="65"/>
    </location>
</feature>
<keyword evidence="1" id="KW-0812">Transmembrane</keyword>
<evidence type="ECO:0000256" key="1">
    <source>
        <dbReference type="SAM" id="Phobius"/>
    </source>
</evidence>
<dbReference type="Proteomes" id="UP001359485">
    <property type="component" value="Unassembled WGS sequence"/>
</dbReference>
<accession>A0ABR1AMQ8</accession>
<dbReference type="EMBL" id="JAWJWF010000046">
    <property type="protein sequence ID" value="KAK6623778.1"/>
    <property type="molecule type" value="Genomic_DNA"/>
</dbReference>
<proteinExistence type="predicted"/>
<protein>
    <submittedName>
        <fullName evidence="2">Uncharacterized protein</fullName>
    </submittedName>
</protein>
<keyword evidence="1" id="KW-1133">Transmembrane helix</keyword>